<reference evidence="2 3" key="1">
    <citation type="submission" date="2017-12" db="EMBL/GenBank/DDBJ databases">
        <title>Draft genome sequence of Ralstonia pickettii 52.</title>
        <authorList>
            <person name="Zheng B."/>
        </authorList>
    </citation>
    <scope>NUCLEOTIDE SEQUENCE [LARGE SCALE GENOMIC DNA]</scope>
    <source>
        <strain evidence="2 3">52</strain>
    </source>
</reference>
<feature type="transmembrane region" description="Helical" evidence="1">
    <location>
        <begin position="28"/>
        <end position="44"/>
    </location>
</feature>
<proteinExistence type="predicted"/>
<dbReference type="AlphaFoldDB" id="A0A2N4TY14"/>
<keyword evidence="1" id="KW-1133">Transmembrane helix</keyword>
<evidence type="ECO:0000313" key="2">
    <source>
        <dbReference type="EMBL" id="PLC44604.1"/>
    </source>
</evidence>
<evidence type="ECO:0000313" key="3">
    <source>
        <dbReference type="Proteomes" id="UP000234456"/>
    </source>
</evidence>
<comment type="caution">
    <text evidence="2">The sequence shown here is derived from an EMBL/GenBank/DDBJ whole genome shotgun (WGS) entry which is preliminary data.</text>
</comment>
<keyword evidence="1" id="KW-0472">Membrane</keyword>
<protein>
    <submittedName>
        <fullName evidence="2">Uncharacterized protein</fullName>
    </submittedName>
</protein>
<accession>A0A2N4TY14</accession>
<gene>
    <name evidence="2" type="ORF">C0Q88_07955</name>
</gene>
<keyword evidence="1" id="KW-0812">Transmembrane</keyword>
<dbReference type="RefSeq" id="WP_102065014.1">
    <property type="nucleotide sequence ID" value="NZ_PKQE01000001.1"/>
</dbReference>
<sequence>MMQAKFLLAVLIAALGYCLFQIEIGQGFALGFLMLAILFVFGSIRERAHGAQLQALKARHEAMVAASTARIAELDELKQAVLAHIANAQQPHQD</sequence>
<dbReference type="Proteomes" id="UP000234456">
    <property type="component" value="Unassembled WGS sequence"/>
</dbReference>
<organism evidence="2 3">
    <name type="scientific">Ralstonia pickettii</name>
    <name type="common">Burkholderia pickettii</name>
    <dbReference type="NCBI Taxonomy" id="329"/>
    <lineage>
        <taxon>Bacteria</taxon>
        <taxon>Pseudomonadati</taxon>
        <taxon>Pseudomonadota</taxon>
        <taxon>Betaproteobacteria</taxon>
        <taxon>Burkholderiales</taxon>
        <taxon>Burkholderiaceae</taxon>
        <taxon>Ralstonia</taxon>
    </lineage>
</organism>
<evidence type="ECO:0000256" key="1">
    <source>
        <dbReference type="SAM" id="Phobius"/>
    </source>
</evidence>
<name>A0A2N4TY14_RALPI</name>
<dbReference type="EMBL" id="PKQE01000001">
    <property type="protein sequence ID" value="PLC44604.1"/>
    <property type="molecule type" value="Genomic_DNA"/>
</dbReference>